<protein>
    <submittedName>
        <fullName evidence="6">FAD-dependent pyridine nucleotide-disulfide oxidoreductase</fullName>
    </submittedName>
</protein>
<gene>
    <name evidence="6" type="ORF">UW63_C0014G0002</name>
</gene>
<comment type="caution">
    <text evidence="6">The sequence shown here is derived from an EMBL/GenBank/DDBJ whole genome shotgun (WGS) entry which is preliminary data.</text>
</comment>
<dbReference type="Pfam" id="PF07992">
    <property type="entry name" value="Pyr_redox_2"/>
    <property type="match status" value="1"/>
</dbReference>
<dbReference type="Gene3D" id="3.50.50.60">
    <property type="entry name" value="FAD/NAD(P)-binding domain"/>
    <property type="match status" value="2"/>
</dbReference>
<keyword evidence="3" id="KW-0274">FAD</keyword>
<dbReference type="PRINTS" id="PR00368">
    <property type="entry name" value="FADPNR"/>
</dbReference>
<proteinExistence type="predicted"/>
<evidence type="ECO:0000256" key="2">
    <source>
        <dbReference type="ARBA" id="ARBA00022630"/>
    </source>
</evidence>
<evidence type="ECO:0000313" key="7">
    <source>
        <dbReference type="Proteomes" id="UP000034154"/>
    </source>
</evidence>
<dbReference type="GO" id="GO:0016491">
    <property type="term" value="F:oxidoreductase activity"/>
    <property type="evidence" value="ECO:0007669"/>
    <property type="project" value="InterPro"/>
</dbReference>
<dbReference type="PANTHER" id="PTHR43429:SF3">
    <property type="entry name" value="NITRITE REDUCTASE [NAD(P)H]"/>
    <property type="match status" value="1"/>
</dbReference>
<reference evidence="6 7" key="1">
    <citation type="journal article" date="2015" name="Nature">
        <title>rRNA introns, odd ribosomes, and small enigmatic genomes across a large radiation of phyla.</title>
        <authorList>
            <person name="Brown C.T."/>
            <person name="Hug L.A."/>
            <person name="Thomas B.C."/>
            <person name="Sharon I."/>
            <person name="Castelle C.J."/>
            <person name="Singh A."/>
            <person name="Wilkins M.J."/>
            <person name="Williams K.H."/>
            <person name="Banfield J.F."/>
        </authorList>
    </citation>
    <scope>NUCLEOTIDE SEQUENCE [LARGE SCALE GENOMIC DNA]</scope>
</reference>
<keyword evidence="2" id="KW-0285">Flavoprotein</keyword>
<dbReference type="Proteomes" id="UP000034154">
    <property type="component" value="Unassembled WGS sequence"/>
</dbReference>
<dbReference type="EMBL" id="LCJB01000014">
    <property type="protein sequence ID" value="KKT71530.1"/>
    <property type="molecule type" value="Genomic_DNA"/>
</dbReference>
<dbReference type="InterPro" id="IPR023753">
    <property type="entry name" value="FAD/NAD-binding_dom"/>
</dbReference>
<dbReference type="AlphaFoldDB" id="A0A0G1JJI1"/>
<evidence type="ECO:0000256" key="4">
    <source>
        <dbReference type="SAM" id="MobiDB-lite"/>
    </source>
</evidence>
<dbReference type="PRINTS" id="PR00411">
    <property type="entry name" value="PNDRDTASEI"/>
</dbReference>
<feature type="region of interest" description="Disordered" evidence="4">
    <location>
        <begin position="1"/>
        <end position="24"/>
    </location>
</feature>
<comment type="cofactor">
    <cofactor evidence="1">
        <name>FAD</name>
        <dbReference type="ChEBI" id="CHEBI:57692"/>
    </cofactor>
</comment>
<dbReference type="PANTHER" id="PTHR43429">
    <property type="entry name" value="PYRIDINE NUCLEOTIDE-DISULFIDE OXIDOREDUCTASE DOMAIN-CONTAINING"/>
    <property type="match status" value="1"/>
</dbReference>
<evidence type="ECO:0000256" key="3">
    <source>
        <dbReference type="ARBA" id="ARBA00022827"/>
    </source>
</evidence>
<organism evidence="6 7">
    <name type="scientific">Candidatus Uhrbacteria bacterium GW2011_GWF2_44_350</name>
    <dbReference type="NCBI Taxonomy" id="1619000"/>
    <lineage>
        <taxon>Bacteria</taxon>
        <taxon>Candidatus Uhriibacteriota</taxon>
    </lineage>
</organism>
<accession>A0A0G1JJI1</accession>
<dbReference type="SUPFAM" id="SSF51905">
    <property type="entry name" value="FAD/NAD(P)-binding domain"/>
    <property type="match status" value="2"/>
</dbReference>
<evidence type="ECO:0000256" key="1">
    <source>
        <dbReference type="ARBA" id="ARBA00001974"/>
    </source>
</evidence>
<evidence type="ECO:0000259" key="5">
    <source>
        <dbReference type="Pfam" id="PF07992"/>
    </source>
</evidence>
<evidence type="ECO:0000313" key="6">
    <source>
        <dbReference type="EMBL" id="KKT71530.1"/>
    </source>
</evidence>
<dbReference type="InterPro" id="IPR036188">
    <property type="entry name" value="FAD/NAD-bd_sf"/>
</dbReference>
<name>A0A0G1JJI1_9BACT</name>
<feature type="domain" description="FAD/NAD(P)-binding" evidence="5">
    <location>
        <begin position="30"/>
        <end position="326"/>
    </location>
</feature>
<dbReference type="InterPro" id="IPR050260">
    <property type="entry name" value="FAD-bd_OxRdtase"/>
</dbReference>
<sequence>MTRQGNNCFRDNPTPSPSPFVAKGEGKHDMKIIIIGGGIAGTACAEELRKLSSEVEIAIVSEEHTPLYSRILLPFYLKGKVERERVFLKDENWYAENNIEWLPGLRVEKIDHKNSFVELTDGRELPFDKLVIAGGRDTRALPEDLRGVAYLWMLDDADHLLQLISEQPRPCAVGVYGGGLIACEFINIFQNFNFEITVAFRGPGFWSRVLDKESSELINRHLIKNNIKVLPEAKFISLQGEKELSGVETDKENFACKILGVGIGLEPDISWLQDSGLNVGKGIKVNEKMKTNLPNIFAIGDTAEVFDVHSGHQRIMGTWTAAQFQGRIAAQNILGQEEVFDQVTSSTMNILGLDVIFLGDTDREWADEVKVEGSLEEGGVVQIFYKKQKAIGATLINRNSERARLLAEIKG</sequence>